<sequence length="176" mass="19485">MSCPVLETERLVLRPHRVQDFAAVAALWAEPEVVRFISGQPSTLQESWTRLLRYIGHWQALGYGYWAVTLRGSGKFIGEAGFADFRRAMEPPLDGIPEAGWVLAPQMQGQGLATEAVRRMHQWAAEATDWAETACILDPSHAASQRVARKLGYTPAGEAVYKDAPALVMKRPVARV</sequence>
<evidence type="ECO:0000313" key="3">
    <source>
        <dbReference type="Proteomes" id="UP000051326"/>
    </source>
</evidence>
<gene>
    <name evidence="2" type="ORF">PHA8399_00978</name>
</gene>
<keyword evidence="2" id="KW-0808">Transferase</keyword>
<dbReference type="PANTHER" id="PTHR43792:SF16">
    <property type="entry name" value="N-ACETYLTRANSFERASE DOMAIN-CONTAINING PROTEIN"/>
    <property type="match status" value="1"/>
</dbReference>
<dbReference type="InterPro" id="IPR000182">
    <property type="entry name" value="GNAT_dom"/>
</dbReference>
<dbReference type="SUPFAM" id="SSF55729">
    <property type="entry name" value="Acyl-CoA N-acyltransferases (Nat)"/>
    <property type="match status" value="1"/>
</dbReference>
<accession>A0A0P1H791</accession>
<organism evidence="2 3">
    <name type="scientific">Leisingera aquaemixtae</name>
    <dbReference type="NCBI Taxonomy" id="1396826"/>
    <lineage>
        <taxon>Bacteria</taxon>
        <taxon>Pseudomonadati</taxon>
        <taxon>Pseudomonadota</taxon>
        <taxon>Alphaproteobacteria</taxon>
        <taxon>Rhodobacterales</taxon>
        <taxon>Roseobacteraceae</taxon>
        <taxon>Leisingera</taxon>
    </lineage>
</organism>
<feature type="domain" description="N-acetyltransferase" evidence="1">
    <location>
        <begin position="11"/>
        <end position="174"/>
    </location>
</feature>
<protein>
    <submittedName>
        <fullName evidence="2">Anhydro-N-acetylmuramic acid kinase</fullName>
    </submittedName>
</protein>
<name>A0A0P1H791_9RHOB</name>
<dbReference type="Proteomes" id="UP000051326">
    <property type="component" value="Unassembled WGS sequence"/>
</dbReference>
<dbReference type="RefSeq" id="WP_058285053.1">
    <property type="nucleotide sequence ID" value="NZ_CYSR01000010.1"/>
</dbReference>
<dbReference type="PANTHER" id="PTHR43792">
    <property type="entry name" value="GNAT FAMILY, PUTATIVE (AFU_ORTHOLOGUE AFUA_3G00765)-RELATED-RELATED"/>
    <property type="match status" value="1"/>
</dbReference>
<dbReference type="AlphaFoldDB" id="A0A0P1H791"/>
<dbReference type="GO" id="GO:0016747">
    <property type="term" value="F:acyltransferase activity, transferring groups other than amino-acyl groups"/>
    <property type="evidence" value="ECO:0007669"/>
    <property type="project" value="InterPro"/>
</dbReference>
<dbReference type="InterPro" id="IPR016181">
    <property type="entry name" value="Acyl_CoA_acyltransferase"/>
</dbReference>
<dbReference type="PROSITE" id="PS51186">
    <property type="entry name" value="GNAT"/>
    <property type="match status" value="1"/>
</dbReference>
<dbReference type="GO" id="GO:0016301">
    <property type="term" value="F:kinase activity"/>
    <property type="evidence" value="ECO:0007669"/>
    <property type="project" value="UniProtKB-KW"/>
</dbReference>
<keyword evidence="2" id="KW-0418">Kinase</keyword>
<dbReference type="InterPro" id="IPR051531">
    <property type="entry name" value="N-acetyltransferase"/>
</dbReference>
<evidence type="ECO:0000259" key="1">
    <source>
        <dbReference type="PROSITE" id="PS51186"/>
    </source>
</evidence>
<dbReference type="EMBL" id="CYSR01000010">
    <property type="protein sequence ID" value="CUH98862.1"/>
    <property type="molecule type" value="Genomic_DNA"/>
</dbReference>
<dbReference type="Gene3D" id="3.40.630.30">
    <property type="match status" value="1"/>
</dbReference>
<dbReference type="Pfam" id="PF13302">
    <property type="entry name" value="Acetyltransf_3"/>
    <property type="match status" value="1"/>
</dbReference>
<dbReference type="STRING" id="1396826.PHA8399_00978"/>
<evidence type="ECO:0000313" key="2">
    <source>
        <dbReference type="EMBL" id="CUH98862.1"/>
    </source>
</evidence>
<proteinExistence type="predicted"/>
<reference evidence="2 3" key="1">
    <citation type="submission" date="2015-09" db="EMBL/GenBank/DDBJ databases">
        <authorList>
            <consortium name="Swine Surveillance"/>
        </authorList>
    </citation>
    <scope>NUCLEOTIDE SEQUENCE [LARGE SCALE GENOMIC DNA]</scope>
    <source>
        <strain evidence="2 3">CECT 8399</strain>
    </source>
</reference>